<feature type="transmembrane region" description="Helical" evidence="1">
    <location>
        <begin position="20"/>
        <end position="49"/>
    </location>
</feature>
<protein>
    <submittedName>
        <fullName evidence="2">Uncharacterized protein</fullName>
    </submittedName>
</protein>
<evidence type="ECO:0000256" key="1">
    <source>
        <dbReference type="SAM" id="Phobius"/>
    </source>
</evidence>
<keyword evidence="1" id="KW-0812">Transmembrane</keyword>
<feature type="transmembrane region" description="Helical" evidence="1">
    <location>
        <begin position="89"/>
        <end position="110"/>
    </location>
</feature>
<keyword evidence="1" id="KW-0472">Membrane</keyword>
<keyword evidence="3" id="KW-1185">Reference proteome</keyword>
<reference evidence="2 3" key="1">
    <citation type="submission" date="2024-10" db="EMBL/GenBank/DDBJ databases">
        <title>The Natural Products Discovery Center: Release of the First 8490 Sequenced Strains for Exploring Actinobacteria Biosynthetic Diversity.</title>
        <authorList>
            <person name="Kalkreuter E."/>
            <person name="Kautsar S.A."/>
            <person name="Yang D."/>
            <person name="Bader C.D."/>
            <person name="Teijaro C.N."/>
            <person name="Fluegel L."/>
            <person name="Davis C.M."/>
            <person name="Simpson J.R."/>
            <person name="Lauterbach L."/>
            <person name="Steele A.D."/>
            <person name="Gui C."/>
            <person name="Meng S."/>
            <person name="Li G."/>
            <person name="Viehrig K."/>
            <person name="Ye F."/>
            <person name="Su P."/>
            <person name="Kiefer A.F."/>
            <person name="Nichols A."/>
            <person name="Cepeda A.J."/>
            <person name="Yan W."/>
            <person name="Fan B."/>
            <person name="Jiang Y."/>
            <person name="Adhikari A."/>
            <person name="Zheng C.-J."/>
            <person name="Schuster L."/>
            <person name="Cowan T.M."/>
            <person name="Smanski M.J."/>
            <person name="Chevrette M.G."/>
            <person name="De Carvalho L.P.S."/>
            <person name="Shen B."/>
        </authorList>
    </citation>
    <scope>NUCLEOTIDE SEQUENCE [LARGE SCALE GENOMIC DNA]</scope>
    <source>
        <strain evidence="2 3">NPDC002173</strain>
    </source>
</reference>
<proteinExistence type="predicted"/>
<gene>
    <name evidence="2" type="ORF">ACFYXI_20255</name>
</gene>
<keyword evidence="1" id="KW-1133">Transmembrane helix</keyword>
<comment type="caution">
    <text evidence="2">The sequence shown here is derived from an EMBL/GenBank/DDBJ whole genome shotgun (WGS) entry which is preliminary data.</text>
</comment>
<name>A0ABW6SUH9_9ACTN</name>
<organism evidence="2 3">
    <name type="scientific">Microtetraspora malaysiensis</name>
    <dbReference type="NCBI Taxonomy" id="161358"/>
    <lineage>
        <taxon>Bacteria</taxon>
        <taxon>Bacillati</taxon>
        <taxon>Actinomycetota</taxon>
        <taxon>Actinomycetes</taxon>
        <taxon>Streptosporangiales</taxon>
        <taxon>Streptosporangiaceae</taxon>
        <taxon>Microtetraspora</taxon>
    </lineage>
</organism>
<dbReference type="RefSeq" id="WP_387413207.1">
    <property type="nucleotide sequence ID" value="NZ_JBIASD010000012.1"/>
</dbReference>
<sequence length="120" mass="12652">MNSRPPEPVPGPPLRFATELVAWVATPWALWGHSAVLAVVSVVVLIGLPTVFSTPGDKAQVVVPVPGPVTIALVLLQFAAALASSWTAWHPLAGALVTVLVAAAAVAELPRWKWLLTVRR</sequence>
<accession>A0ABW6SUH9</accession>
<dbReference type="EMBL" id="JBIASD010000012">
    <property type="protein sequence ID" value="MFF3667928.1"/>
    <property type="molecule type" value="Genomic_DNA"/>
</dbReference>
<dbReference type="Proteomes" id="UP001602013">
    <property type="component" value="Unassembled WGS sequence"/>
</dbReference>
<evidence type="ECO:0000313" key="3">
    <source>
        <dbReference type="Proteomes" id="UP001602013"/>
    </source>
</evidence>
<evidence type="ECO:0000313" key="2">
    <source>
        <dbReference type="EMBL" id="MFF3667928.1"/>
    </source>
</evidence>
<feature type="transmembrane region" description="Helical" evidence="1">
    <location>
        <begin position="61"/>
        <end position="83"/>
    </location>
</feature>